<name>A0A0F9JAL7_9ZZZZ</name>
<proteinExistence type="predicted"/>
<accession>A0A0F9JAL7</accession>
<dbReference type="AlphaFoldDB" id="A0A0F9JAL7"/>
<protein>
    <submittedName>
        <fullName evidence="1">Uncharacterized protein</fullName>
    </submittedName>
</protein>
<comment type="caution">
    <text evidence="1">The sequence shown here is derived from an EMBL/GenBank/DDBJ whole genome shotgun (WGS) entry which is preliminary data.</text>
</comment>
<sequence>MSIKATKILALDEANAAVLVELICGPNITETLRISAMEKLTGSKEGQSFSKTMLEEGLTFGECPHCQHKNHWLVDEEALNQMGWVSSEEDDRVPQYTDADLCEEFQQACLKKKITI</sequence>
<evidence type="ECO:0000313" key="1">
    <source>
        <dbReference type="EMBL" id="KKM02871.1"/>
    </source>
</evidence>
<organism evidence="1">
    <name type="scientific">marine sediment metagenome</name>
    <dbReference type="NCBI Taxonomy" id="412755"/>
    <lineage>
        <taxon>unclassified sequences</taxon>
        <taxon>metagenomes</taxon>
        <taxon>ecological metagenomes</taxon>
    </lineage>
</organism>
<dbReference type="EMBL" id="LAZR01016821">
    <property type="protein sequence ID" value="KKM02871.1"/>
    <property type="molecule type" value="Genomic_DNA"/>
</dbReference>
<gene>
    <name evidence="1" type="ORF">LCGC14_1780130</name>
</gene>
<reference evidence="1" key="1">
    <citation type="journal article" date="2015" name="Nature">
        <title>Complex archaea that bridge the gap between prokaryotes and eukaryotes.</title>
        <authorList>
            <person name="Spang A."/>
            <person name="Saw J.H."/>
            <person name="Jorgensen S.L."/>
            <person name="Zaremba-Niedzwiedzka K."/>
            <person name="Martijn J."/>
            <person name="Lind A.E."/>
            <person name="van Eijk R."/>
            <person name="Schleper C."/>
            <person name="Guy L."/>
            <person name="Ettema T.J."/>
        </authorList>
    </citation>
    <scope>NUCLEOTIDE SEQUENCE</scope>
</reference>